<gene>
    <name evidence="1" type="ORF">UFOPK3402_01751</name>
</gene>
<evidence type="ECO:0000313" key="1">
    <source>
        <dbReference type="EMBL" id="CAB4885406.1"/>
    </source>
</evidence>
<organism evidence="1">
    <name type="scientific">freshwater metagenome</name>
    <dbReference type="NCBI Taxonomy" id="449393"/>
    <lineage>
        <taxon>unclassified sequences</taxon>
        <taxon>metagenomes</taxon>
        <taxon>ecological metagenomes</taxon>
    </lineage>
</organism>
<reference evidence="1" key="1">
    <citation type="submission" date="2020-05" db="EMBL/GenBank/DDBJ databases">
        <authorList>
            <person name="Chiriac C."/>
            <person name="Salcher M."/>
            <person name="Ghai R."/>
            <person name="Kavagutti S V."/>
        </authorList>
    </citation>
    <scope>NUCLEOTIDE SEQUENCE</scope>
</reference>
<proteinExistence type="predicted"/>
<sequence length="80" mass="8807">MSRGVVTNEDLVIPEHHWASVPWNAIQDSVYNIQRHWVDCLTTGTTPETSGTDTLTLLDITLGAYVSLDSGERYTIGSLS</sequence>
<protein>
    <submittedName>
        <fullName evidence="1">Unannotated protein</fullName>
    </submittedName>
</protein>
<accession>A0A6J7EQH1</accession>
<name>A0A6J7EQH1_9ZZZZ</name>
<dbReference type="EMBL" id="CAFBLS010000269">
    <property type="protein sequence ID" value="CAB4885406.1"/>
    <property type="molecule type" value="Genomic_DNA"/>
</dbReference>
<dbReference type="AlphaFoldDB" id="A0A6J7EQH1"/>
<dbReference type="Gene3D" id="3.30.360.10">
    <property type="entry name" value="Dihydrodipicolinate Reductase, domain 2"/>
    <property type="match status" value="1"/>
</dbReference>